<dbReference type="CDD" id="cd01392">
    <property type="entry name" value="HTH_LacI"/>
    <property type="match status" value="1"/>
</dbReference>
<dbReference type="PANTHER" id="PTHR30146:SF149">
    <property type="entry name" value="HTH-TYPE TRANSCRIPTIONAL REGULATOR EBGR"/>
    <property type="match status" value="1"/>
</dbReference>
<proteinExistence type="predicted"/>
<accession>A0A0C1K6E1</accession>
<dbReference type="Gene3D" id="1.10.260.40">
    <property type="entry name" value="lambda repressor-like DNA-binding domains"/>
    <property type="match status" value="1"/>
</dbReference>
<dbReference type="STRING" id="862969.SCI_0766"/>
<dbReference type="GO" id="GO:0000976">
    <property type="term" value="F:transcription cis-regulatory region binding"/>
    <property type="evidence" value="ECO:0007669"/>
    <property type="project" value="TreeGrafter"/>
</dbReference>
<evidence type="ECO:0000313" key="5">
    <source>
        <dbReference type="EMBL" id="KIC78466.1"/>
    </source>
</evidence>
<dbReference type="Pfam" id="PF13377">
    <property type="entry name" value="Peripla_BP_3"/>
    <property type="match status" value="1"/>
</dbReference>
<dbReference type="InterPro" id="IPR010982">
    <property type="entry name" value="Lambda_DNA-bd_dom_sf"/>
</dbReference>
<dbReference type="Gene3D" id="3.40.50.2300">
    <property type="match status" value="2"/>
</dbReference>
<organism evidence="5 6">
    <name type="scientific">Streptococcus constellatus</name>
    <dbReference type="NCBI Taxonomy" id="76860"/>
    <lineage>
        <taxon>Bacteria</taxon>
        <taxon>Bacillati</taxon>
        <taxon>Bacillota</taxon>
        <taxon>Bacilli</taxon>
        <taxon>Lactobacillales</taxon>
        <taxon>Streptococcaceae</taxon>
        <taxon>Streptococcus</taxon>
        <taxon>Streptococcus anginosus group</taxon>
    </lineage>
</organism>
<dbReference type="PANTHER" id="PTHR30146">
    <property type="entry name" value="LACI-RELATED TRANSCRIPTIONAL REPRESSOR"/>
    <property type="match status" value="1"/>
</dbReference>
<dbReference type="PROSITE" id="PS00356">
    <property type="entry name" value="HTH_LACI_1"/>
    <property type="match status" value="1"/>
</dbReference>
<keyword evidence="1" id="KW-0805">Transcription regulation</keyword>
<evidence type="ECO:0000256" key="1">
    <source>
        <dbReference type="ARBA" id="ARBA00023015"/>
    </source>
</evidence>
<keyword evidence="2" id="KW-0238">DNA-binding</keyword>
<dbReference type="Proteomes" id="UP000031339">
    <property type="component" value="Unassembled WGS sequence"/>
</dbReference>
<dbReference type="eggNOG" id="COG1609">
    <property type="taxonomic scope" value="Bacteria"/>
</dbReference>
<gene>
    <name evidence="5" type="ORF">RN79_02535</name>
</gene>
<comment type="caution">
    <text evidence="5">The sequence shown here is derived from an EMBL/GenBank/DDBJ whole genome shotgun (WGS) entry which is preliminary data.</text>
</comment>
<dbReference type="CDD" id="cd01544">
    <property type="entry name" value="PBP1_GalR"/>
    <property type="match status" value="1"/>
</dbReference>
<dbReference type="OrthoDB" id="43195at2"/>
<evidence type="ECO:0000256" key="2">
    <source>
        <dbReference type="ARBA" id="ARBA00023125"/>
    </source>
</evidence>
<evidence type="ECO:0000259" key="4">
    <source>
        <dbReference type="PROSITE" id="PS50932"/>
    </source>
</evidence>
<reference evidence="5 6" key="1">
    <citation type="submission" date="2014-12" db="EMBL/GenBank/DDBJ databases">
        <title>Partial genome sequence of Streptococcus constellatus KCOM 1650 (= ChDC B144).</title>
        <authorList>
            <person name="Kook J.-K."/>
            <person name="Park S.-N."/>
            <person name="Lim Y.K."/>
            <person name="Jo E."/>
        </authorList>
    </citation>
    <scope>NUCLEOTIDE SEQUENCE [LARGE SCALE GENOMIC DNA]</scope>
    <source>
        <strain evidence="5 6">KCOM 1650</strain>
    </source>
</reference>
<dbReference type="SUPFAM" id="SSF53822">
    <property type="entry name" value="Periplasmic binding protein-like I"/>
    <property type="match status" value="1"/>
</dbReference>
<name>A0A0C1K6E1_STRCV</name>
<dbReference type="RefSeq" id="WP_003069449.1">
    <property type="nucleotide sequence ID" value="NZ_CAJPUH010000002.1"/>
</dbReference>
<keyword evidence="3" id="KW-0804">Transcription</keyword>
<protein>
    <submittedName>
        <fullName evidence="5">LacI family transcriptional regulator</fullName>
    </submittedName>
</protein>
<dbReference type="SUPFAM" id="SSF47413">
    <property type="entry name" value="lambda repressor-like DNA-binding domains"/>
    <property type="match status" value="1"/>
</dbReference>
<evidence type="ECO:0000313" key="6">
    <source>
        <dbReference type="Proteomes" id="UP000031339"/>
    </source>
</evidence>
<sequence length="333" mass="37866">MATIKDIANIAGVSPATVSRVLNHDKSMSVSDETRQKIFDIAEELQYKKIKRGSNRNSHNHRIAIVEWYTEEEELDDLYYYAIRIGVEKKAQELAYDVMRFFNNEELNHLDQVDGIIAIGKFSTQKIKELELYTDKLVFIDSNTLAYGHSCVTTDFENSVIAVLNHFLEKQHQQIGLLIGQEQTSDKTTTLSDPRLLAFKNYLTKKQLYQEKYVKIGNFSSESGYSMMKELIENLGKQLPTAFFIASDALAVGALRALQEADIPVPDRVNVIAFNDTSIAKYVYPPLSTVTVFTEEMGRQGLQLLHEKFQHSEPSIPRMITLATKLTLRKSSL</sequence>
<dbReference type="PROSITE" id="PS50932">
    <property type="entry name" value="HTH_LACI_2"/>
    <property type="match status" value="1"/>
</dbReference>
<feature type="domain" description="HTH lacI-type" evidence="4">
    <location>
        <begin position="2"/>
        <end position="58"/>
    </location>
</feature>
<dbReference type="Pfam" id="PF00356">
    <property type="entry name" value="LacI"/>
    <property type="match status" value="1"/>
</dbReference>
<dbReference type="PRINTS" id="PR00036">
    <property type="entry name" value="HTHLACI"/>
</dbReference>
<dbReference type="GO" id="GO:0003700">
    <property type="term" value="F:DNA-binding transcription factor activity"/>
    <property type="evidence" value="ECO:0007669"/>
    <property type="project" value="TreeGrafter"/>
</dbReference>
<evidence type="ECO:0000256" key="3">
    <source>
        <dbReference type="ARBA" id="ARBA00023163"/>
    </source>
</evidence>
<dbReference type="EMBL" id="JWIY01000001">
    <property type="protein sequence ID" value="KIC78466.1"/>
    <property type="molecule type" value="Genomic_DNA"/>
</dbReference>
<dbReference type="SMART" id="SM00354">
    <property type="entry name" value="HTH_LACI"/>
    <property type="match status" value="1"/>
</dbReference>
<dbReference type="InterPro" id="IPR046335">
    <property type="entry name" value="LacI/GalR-like_sensor"/>
</dbReference>
<dbReference type="InterPro" id="IPR028082">
    <property type="entry name" value="Peripla_BP_I"/>
</dbReference>
<dbReference type="InterPro" id="IPR000843">
    <property type="entry name" value="HTH_LacI"/>
</dbReference>
<dbReference type="AlphaFoldDB" id="A0A0C1K6E1"/>